<proteinExistence type="predicted"/>
<protein>
    <submittedName>
        <fullName evidence="1">Uncharacterized protein</fullName>
    </submittedName>
</protein>
<accession>A0A482JCX9</accession>
<gene>
    <name evidence="1" type="primary">95</name>
    <name evidence="1" type="ORF">SEA_NIKLAS_95</name>
</gene>
<dbReference type="GeneID" id="60325264"/>
<dbReference type="RefSeq" id="YP_009953785.1">
    <property type="nucleotide sequence ID" value="NC_051625.1"/>
</dbReference>
<name>A0A482JCX9_9CAUD</name>
<reference evidence="1 2" key="1">
    <citation type="submission" date="2019-02" db="EMBL/GenBank/DDBJ databases">
        <authorList>
            <person name="Johnson N."/>
            <person name="McClure M.G."/>
            <person name="Christensen M."/>
            <person name="Johnson M."/>
            <person name="Gaffney B.L."/>
            <person name="Staples A.K."/>
            <person name="King R.A."/>
            <person name="Rinehart C.A."/>
            <person name="Rowland N.S."/>
            <person name="Garlena R.A."/>
            <person name="Russell D.A."/>
            <person name="Pope W.H."/>
            <person name="Jacobs-Sera D."/>
            <person name="Hendrix R.W."/>
            <person name="Hatfull G.F."/>
        </authorList>
    </citation>
    <scope>NUCLEOTIDE SEQUENCE [LARGE SCALE GENOMIC DNA]</scope>
</reference>
<sequence length="49" mass="5606">MKVLSNAEIARQLVADKARYDKPENRVVVNGEAICRRCGHNWDRLIHGC</sequence>
<evidence type="ECO:0000313" key="1">
    <source>
        <dbReference type="EMBL" id="QBP31677.1"/>
    </source>
</evidence>
<dbReference type="KEGG" id="vg:60325264"/>
<dbReference type="Proteomes" id="UP000295207">
    <property type="component" value="Segment"/>
</dbReference>
<dbReference type="EMBL" id="MK494119">
    <property type="protein sequence ID" value="QBP31677.1"/>
    <property type="molecule type" value="Genomic_DNA"/>
</dbReference>
<keyword evidence="2" id="KW-1185">Reference proteome</keyword>
<evidence type="ECO:0000313" key="2">
    <source>
        <dbReference type="Proteomes" id="UP000295207"/>
    </source>
</evidence>
<organism evidence="1 2">
    <name type="scientific">Mycobacterium Phage Niklas</name>
    <dbReference type="NCBI Taxonomy" id="2517936"/>
    <lineage>
        <taxon>Viruses</taxon>
        <taxon>Duplodnaviria</taxon>
        <taxon>Heunggongvirae</taxon>
        <taxon>Uroviricota</taxon>
        <taxon>Caudoviricetes</taxon>
        <taxon>Weiservirinae</taxon>
        <taxon>Anayavirus</taxon>
        <taxon>Anayavirus niklas</taxon>
    </lineage>
</organism>